<keyword evidence="2" id="KW-0378">Hydrolase</keyword>
<dbReference type="AlphaFoldDB" id="A0A6M6JEN2"/>
<keyword evidence="3" id="KW-1185">Reference proteome</keyword>
<dbReference type="Proteomes" id="UP000505377">
    <property type="component" value="Chromosome"/>
</dbReference>
<sequence length="247" mass="27400">MAVATTGGTVPDAGTHTGTIDEAEREARLVAAEEQAEELFAEVERRGLIAAGERESVVSNRVRDLAAELFGVEKHWHKRVVRAGPNTLEPYRQNPPDRVIEADDIVFVDLGPVFAEWEADVGRTFVLGDDPVKLRLQADLPRIWADARAHFEATPDISGAELYAHVCGLAQAAGWDFGGPHAGHLVGEFPHELLDGERIESYIAPESTKPMRRPDVGGRRSHWILEVHLVDRERRIGGFREQLLTLR</sequence>
<evidence type="ECO:0000313" key="2">
    <source>
        <dbReference type="EMBL" id="QJY46036.1"/>
    </source>
</evidence>
<protein>
    <submittedName>
        <fullName evidence="2">Aminopeptidase P family protein</fullName>
    </submittedName>
</protein>
<keyword evidence="2" id="KW-0031">Aminopeptidase</keyword>
<accession>A0A6M6JEN2</accession>
<evidence type="ECO:0000313" key="3">
    <source>
        <dbReference type="Proteomes" id="UP000505377"/>
    </source>
</evidence>
<reference evidence="2 3" key="1">
    <citation type="submission" date="2020-05" db="EMBL/GenBank/DDBJ databases">
        <authorList>
            <person name="Mo P."/>
        </authorList>
    </citation>
    <scope>NUCLEOTIDE SEQUENCE [LARGE SCALE GENOMIC DNA]</scope>
    <source>
        <strain evidence="2 3">Gen01</strain>
    </source>
</reference>
<name>A0A6M6JEN2_9PSEU</name>
<gene>
    <name evidence="2" type="ORF">HOP40_09665</name>
</gene>
<organism evidence="2 3">
    <name type="scientific">Pseudonocardia broussonetiae</name>
    <dbReference type="NCBI Taxonomy" id="2736640"/>
    <lineage>
        <taxon>Bacteria</taxon>
        <taxon>Bacillati</taxon>
        <taxon>Actinomycetota</taxon>
        <taxon>Actinomycetes</taxon>
        <taxon>Pseudonocardiales</taxon>
        <taxon>Pseudonocardiaceae</taxon>
        <taxon>Pseudonocardia</taxon>
    </lineage>
</organism>
<keyword evidence="2" id="KW-0645">Protease</keyword>
<dbReference type="EMBL" id="CP053564">
    <property type="protein sequence ID" value="QJY46036.1"/>
    <property type="molecule type" value="Genomic_DNA"/>
</dbReference>
<dbReference type="InterPro" id="IPR036005">
    <property type="entry name" value="Creatinase/aminopeptidase-like"/>
</dbReference>
<dbReference type="GO" id="GO:0004177">
    <property type="term" value="F:aminopeptidase activity"/>
    <property type="evidence" value="ECO:0007669"/>
    <property type="project" value="UniProtKB-KW"/>
</dbReference>
<dbReference type="SUPFAM" id="SSF55920">
    <property type="entry name" value="Creatinase/aminopeptidase"/>
    <property type="match status" value="1"/>
</dbReference>
<dbReference type="Gene3D" id="3.90.230.10">
    <property type="entry name" value="Creatinase/methionine aminopeptidase superfamily"/>
    <property type="match status" value="1"/>
</dbReference>
<dbReference type="Pfam" id="PF00557">
    <property type="entry name" value="Peptidase_M24"/>
    <property type="match status" value="1"/>
</dbReference>
<proteinExistence type="predicted"/>
<evidence type="ECO:0000259" key="1">
    <source>
        <dbReference type="Pfam" id="PF00557"/>
    </source>
</evidence>
<dbReference type="InterPro" id="IPR000994">
    <property type="entry name" value="Pept_M24"/>
</dbReference>
<dbReference type="KEGG" id="pbro:HOP40_09665"/>
<feature type="domain" description="Peptidase M24" evidence="1">
    <location>
        <begin position="31"/>
        <end position="193"/>
    </location>
</feature>